<dbReference type="CDD" id="cd09272">
    <property type="entry name" value="RNase_HI_RT_Ty1"/>
    <property type="match status" value="1"/>
</dbReference>
<dbReference type="Gene3D" id="3.30.420.10">
    <property type="entry name" value="Ribonuclease H-like superfamily/Ribonuclease H"/>
    <property type="match status" value="1"/>
</dbReference>
<dbReference type="GO" id="GO:0003676">
    <property type="term" value="F:nucleic acid binding"/>
    <property type="evidence" value="ECO:0007669"/>
    <property type="project" value="InterPro"/>
</dbReference>
<name>A0AAQ3TDY7_PASNO</name>
<dbReference type="Pfam" id="PF07727">
    <property type="entry name" value="RVT_2"/>
    <property type="match status" value="2"/>
</dbReference>
<dbReference type="EMBL" id="CP144748">
    <property type="protein sequence ID" value="WVZ70805.1"/>
    <property type="molecule type" value="Genomic_DNA"/>
</dbReference>
<keyword evidence="5" id="KW-1185">Reference proteome</keyword>
<evidence type="ECO:0000313" key="4">
    <source>
        <dbReference type="EMBL" id="WVZ70805.1"/>
    </source>
</evidence>
<feature type="domain" description="Retroviral polymerase SH3-like" evidence="3">
    <location>
        <begin position="146"/>
        <end position="207"/>
    </location>
</feature>
<evidence type="ECO:0000259" key="3">
    <source>
        <dbReference type="Pfam" id="PF25597"/>
    </source>
</evidence>
<dbReference type="AlphaFoldDB" id="A0AAQ3TDY7"/>
<dbReference type="Proteomes" id="UP001341281">
    <property type="component" value="Chromosome 04"/>
</dbReference>
<dbReference type="SUPFAM" id="SSF56672">
    <property type="entry name" value="DNA/RNA polymerases"/>
    <property type="match status" value="1"/>
</dbReference>
<feature type="domain" description="Reverse transcriptase Ty1/copia-type" evidence="2">
    <location>
        <begin position="505"/>
        <end position="605"/>
    </location>
</feature>
<sequence>MEPSFRSLPPVSPTSLDLQSRNVIARCNSFGPLYPLHLPALASTPLALHAAAATTSTLWHRRLGHPSLEFGTTIQGIQCDNGHEFDNSAARAFFLTHGVHFPMSCPYTSAQNGRGPEHHHLSSQSAADHYSTVRHPTPRPVRVFGCCCYPNLPATASHKLAPRFAQCVFLGYSTHHKGYRCLDLSSNRVIISRHIIFDETSFPFAEHTPTPPSTDALEFLANYTNAAPEPIGPLPPLSSAGNIRTAAVMPSGTSAGDDPRFIAFVKARLNEQFLMSNLGPLRYFLGIEVSSMAEGFYLSQEKYIQGLLDRSSLTDRRTVETPMELIVCLSATSINTIVINITLDGHNYPEWSFCVETALRAYGLLFHLSDDPPESKEDGSWSGAVIGIGRRRKGVPSLYTMDTLRLPSATVSPSHNRPPSFWVNVPGKFFLALLRDMTIFESLDIRAVLLAPRERTKLTAHSVECVFLGYSPEHKGYRCYDPSSRRIQWQLAMCEELAALDRTGTWDIVPLPPKAVPITSKWVFKIKTKSDGSIDRYKARLVARGFQQTQGRDYDETFAPVAHMTTVRTLIAVAATSSWTISQMDVKNAFLHGDLHEEVYMHPPLVLMLLLDMSVDFGEPCMFVGAPTLVHYGHLLRVLRYLRGIASQCLFYARESPLQLHAYPDSTWASDPTDRRSITGYCVLLGSSPIAWKSKKQASVSRSSTEAELRALATTTSEIIRLRWLLADLGVSGDGATPLLCDNTGAIQIANDPVKHELTKHIGVDASFTRSHCHQKTINPSELQLANFTKSQTREQHRLHMLKLNASDPPLPP</sequence>
<evidence type="ECO:0000259" key="2">
    <source>
        <dbReference type="Pfam" id="PF07727"/>
    </source>
</evidence>
<dbReference type="SUPFAM" id="SSF53098">
    <property type="entry name" value="Ribonuclease H-like"/>
    <property type="match status" value="1"/>
</dbReference>
<reference evidence="4 5" key="1">
    <citation type="submission" date="2024-02" db="EMBL/GenBank/DDBJ databases">
        <title>High-quality chromosome-scale genome assembly of Pensacola bahiagrass (Paspalum notatum Flugge var. saurae).</title>
        <authorList>
            <person name="Vega J.M."/>
            <person name="Podio M."/>
            <person name="Orjuela J."/>
            <person name="Siena L.A."/>
            <person name="Pessino S.C."/>
            <person name="Combes M.C."/>
            <person name="Mariac C."/>
            <person name="Albertini E."/>
            <person name="Pupilli F."/>
            <person name="Ortiz J.P.A."/>
            <person name="Leblanc O."/>
        </authorList>
    </citation>
    <scope>NUCLEOTIDE SEQUENCE [LARGE SCALE GENOMIC DNA]</scope>
    <source>
        <strain evidence="4">R1</strain>
        <tissue evidence="4">Leaf</tissue>
    </source>
</reference>
<dbReference type="Pfam" id="PF25597">
    <property type="entry name" value="SH3_retrovirus"/>
    <property type="match status" value="2"/>
</dbReference>
<dbReference type="PANTHER" id="PTHR11439:SF461">
    <property type="entry name" value="OS10G0432200 PROTEIN"/>
    <property type="match status" value="1"/>
</dbReference>
<organism evidence="4 5">
    <name type="scientific">Paspalum notatum var. saurae</name>
    <dbReference type="NCBI Taxonomy" id="547442"/>
    <lineage>
        <taxon>Eukaryota</taxon>
        <taxon>Viridiplantae</taxon>
        <taxon>Streptophyta</taxon>
        <taxon>Embryophyta</taxon>
        <taxon>Tracheophyta</taxon>
        <taxon>Spermatophyta</taxon>
        <taxon>Magnoliopsida</taxon>
        <taxon>Liliopsida</taxon>
        <taxon>Poales</taxon>
        <taxon>Poaceae</taxon>
        <taxon>PACMAD clade</taxon>
        <taxon>Panicoideae</taxon>
        <taxon>Andropogonodae</taxon>
        <taxon>Paspaleae</taxon>
        <taxon>Paspalinae</taxon>
        <taxon>Paspalum</taxon>
    </lineage>
</organism>
<proteinExistence type="predicted"/>
<dbReference type="InterPro" id="IPR012337">
    <property type="entry name" value="RNaseH-like_sf"/>
</dbReference>
<dbReference type="InterPro" id="IPR043502">
    <property type="entry name" value="DNA/RNA_pol_sf"/>
</dbReference>
<evidence type="ECO:0000313" key="5">
    <source>
        <dbReference type="Proteomes" id="UP001341281"/>
    </source>
</evidence>
<dbReference type="InterPro" id="IPR013103">
    <property type="entry name" value="RVT_2"/>
</dbReference>
<dbReference type="InterPro" id="IPR036397">
    <property type="entry name" value="RNaseH_sf"/>
</dbReference>
<feature type="region of interest" description="Disordered" evidence="1">
    <location>
        <begin position="110"/>
        <end position="133"/>
    </location>
</feature>
<feature type="domain" description="Retroviral polymerase SH3-like" evidence="3">
    <location>
        <begin position="449"/>
        <end position="487"/>
    </location>
</feature>
<dbReference type="InterPro" id="IPR057670">
    <property type="entry name" value="SH3_retrovirus"/>
</dbReference>
<feature type="domain" description="Reverse transcriptase Ty1/copia-type" evidence="2">
    <location>
        <begin position="256"/>
        <end position="324"/>
    </location>
</feature>
<protein>
    <submittedName>
        <fullName evidence="4">Uncharacterized protein</fullName>
    </submittedName>
</protein>
<evidence type="ECO:0000256" key="1">
    <source>
        <dbReference type="SAM" id="MobiDB-lite"/>
    </source>
</evidence>
<accession>A0AAQ3TDY7</accession>
<dbReference type="PANTHER" id="PTHR11439">
    <property type="entry name" value="GAG-POL-RELATED RETROTRANSPOSON"/>
    <property type="match status" value="1"/>
</dbReference>
<gene>
    <name evidence="4" type="ORF">U9M48_019442</name>
</gene>